<proteinExistence type="predicted"/>
<keyword evidence="1" id="KW-0805">Transcription regulation</keyword>
<feature type="compositionally biased region" description="Polar residues" evidence="3">
    <location>
        <begin position="446"/>
        <end position="455"/>
    </location>
</feature>
<dbReference type="PANTHER" id="PTHR13097:SF7">
    <property type="entry name" value="GENERAL TRANSCRIPTION FACTOR IIE SUBUNIT 1"/>
    <property type="match status" value="1"/>
</dbReference>
<name>A0A6A6NXW5_9PEZI</name>
<protein>
    <recommendedName>
        <fullName evidence="4">HTH TFE/IIEalpha-type domain-containing protein</fullName>
    </recommendedName>
</protein>
<evidence type="ECO:0000259" key="4">
    <source>
        <dbReference type="PROSITE" id="PS51344"/>
    </source>
</evidence>
<dbReference type="Pfam" id="PF02002">
    <property type="entry name" value="TFIIE_alpha"/>
    <property type="match status" value="1"/>
</dbReference>
<dbReference type="GO" id="GO:0006367">
    <property type="term" value="P:transcription initiation at RNA polymerase II promoter"/>
    <property type="evidence" value="ECO:0007669"/>
    <property type="project" value="InterPro"/>
</dbReference>
<keyword evidence="6" id="KW-1185">Reference proteome</keyword>
<dbReference type="InterPro" id="IPR017919">
    <property type="entry name" value="TFIIE/TFIIEa_HTH"/>
</dbReference>
<dbReference type="InterPro" id="IPR039997">
    <property type="entry name" value="TFE"/>
</dbReference>
<reference evidence="5" key="1">
    <citation type="journal article" date="2020" name="Stud. Mycol.">
        <title>101 Dothideomycetes genomes: a test case for predicting lifestyles and emergence of pathogens.</title>
        <authorList>
            <person name="Haridas S."/>
            <person name="Albert R."/>
            <person name="Binder M."/>
            <person name="Bloem J."/>
            <person name="Labutti K."/>
            <person name="Salamov A."/>
            <person name="Andreopoulos B."/>
            <person name="Baker S."/>
            <person name="Barry K."/>
            <person name="Bills G."/>
            <person name="Bluhm B."/>
            <person name="Cannon C."/>
            <person name="Castanera R."/>
            <person name="Culley D."/>
            <person name="Daum C."/>
            <person name="Ezra D."/>
            <person name="Gonzalez J."/>
            <person name="Henrissat B."/>
            <person name="Kuo A."/>
            <person name="Liang C."/>
            <person name="Lipzen A."/>
            <person name="Lutzoni F."/>
            <person name="Magnuson J."/>
            <person name="Mondo S."/>
            <person name="Nolan M."/>
            <person name="Ohm R."/>
            <person name="Pangilinan J."/>
            <person name="Park H.-J."/>
            <person name="Ramirez L."/>
            <person name="Alfaro M."/>
            <person name="Sun H."/>
            <person name="Tritt A."/>
            <person name="Yoshinaga Y."/>
            <person name="Zwiers L.-H."/>
            <person name="Turgeon B."/>
            <person name="Goodwin S."/>
            <person name="Spatafora J."/>
            <person name="Crous P."/>
            <person name="Grigoriev I."/>
        </authorList>
    </citation>
    <scope>NUCLEOTIDE SEQUENCE</scope>
    <source>
        <strain evidence="5">ATCC 16933</strain>
    </source>
</reference>
<dbReference type="InterPro" id="IPR024550">
    <property type="entry name" value="TFIIEa/SarR/Rpc3_HTH_dom"/>
</dbReference>
<keyword evidence="2" id="KW-0804">Transcription</keyword>
<feature type="compositionally biased region" description="Acidic residues" evidence="3">
    <location>
        <begin position="456"/>
        <end position="468"/>
    </location>
</feature>
<feature type="domain" description="HTH TFE/IIEalpha-type" evidence="4">
    <location>
        <begin position="4"/>
        <end position="97"/>
    </location>
</feature>
<accession>A0A6A6NXW5</accession>
<dbReference type="Proteomes" id="UP000799766">
    <property type="component" value="Unassembled WGS sequence"/>
</dbReference>
<dbReference type="OrthoDB" id="361102at2759"/>
<dbReference type="AlphaFoldDB" id="A0A6A6NXW5"/>
<feature type="compositionally biased region" description="Basic and acidic residues" evidence="3">
    <location>
        <begin position="407"/>
        <end position="417"/>
    </location>
</feature>
<evidence type="ECO:0000256" key="2">
    <source>
        <dbReference type="ARBA" id="ARBA00023163"/>
    </source>
</evidence>
<feature type="compositionally biased region" description="Acidic residues" evidence="3">
    <location>
        <begin position="359"/>
        <end position="380"/>
    </location>
</feature>
<dbReference type="PROSITE" id="PS51344">
    <property type="entry name" value="HTH_TFE_IIE"/>
    <property type="match status" value="1"/>
</dbReference>
<evidence type="ECO:0000313" key="6">
    <source>
        <dbReference type="Proteomes" id="UP000799766"/>
    </source>
</evidence>
<dbReference type="InterPro" id="IPR002853">
    <property type="entry name" value="TFIIE_asu"/>
</dbReference>
<feature type="region of interest" description="Disordered" evidence="3">
    <location>
        <begin position="274"/>
        <end position="468"/>
    </location>
</feature>
<dbReference type="PANTHER" id="PTHR13097">
    <property type="entry name" value="TRANSCRIPTION INITIATION FACTOR IIE, ALPHA SUBUNIT"/>
    <property type="match status" value="1"/>
</dbReference>
<dbReference type="GO" id="GO:0005673">
    <property type="term" value="C:transcription factor TFIIE complex"/>
    <property type="evidence" value="ECO:0007669"/>
    <property type="project" value="TreeGrafter"/>
</dbReference>
<evidence type="ECO:0000313" key="5">
    <source>
        <dbReference type="EMBL" id="KAF2456596.1"/>
    </source>
</evidence>
<evidence type="ECO:0000256" key="3">
    <source>
        <dbReference type="SAM" id="MobiDB-lite"/>
    </source>
</evidence>
<dbReference type="EMBL" id="MU001683">
    <property type="protein sequence ID" value="KAF2456596.1"/>
    <property type="molecule type" value="Genomic_DNA"/>
</dbReference>
<organism evidence="5 6">
    <name type="scientific">Lineolata rhizophorae</name>
    <dbReference type="NCBI Taxonomy" id="578093"/>
    <lineage>
        <taxon>Eukaryota</taxon>
        <taxon>Fungi</taxon>
        <taxon>Dikarya</taxon>
        <taxon>Ascomycota</taxon>
        <taxon>Pezizomycotina</taxon>
        <taxon>Dothideomycetes</taxon>
        <taxon>Dothideomycetes incertae sedis</taxon>
        <taxon>Lineolatales</taxon>
        <taxon>Lineolataceae</taxon>
        <taxon>Lineolata</taxon>
    </lineage>
</organism>
<sequence>MDYARVLVRTVVRAFYETEHVVLVDALVTHNALSLSDLALVMDLGKQIKAVQKLCGKLKEGGLVSVLARQETRQGAQKPITKEYYYIDYRRAIDATKYRIHMLDEKVKADAKPTTEKKDLFCKQCGSEYTILEALDHPDLLGSGSGFSCRRCRYSLEYRDQNGEDDEPQPAGDDTPAQFNRQFANLLSLLQQIDGTTVPAVTGESALADARPIIRDQTINPAAKTEVVDEQKVKPTAVRGITSGPEKIEVSFTTSAERSAAERAAEEERKAKIAAQNMLPTWHTHSTVTGEQTREMAQAQQPSRTETSTPAPGAGGGATPLAMSATAADEKDEADDKRDPALDAYFAALKAEQERVAKEEEDEDDEDEEEEDEDEEEFEDVGVASAAVSTPVPEQNGDIGTPSAKRVKIEEPNHVKMEGVGTSPMEPNDSPVKVKQEQKPAMRPAPTSTQGSAQGDESDADDDFEDAL</sequence>
<dbReference type="SMART" id="SM00531">
    <property type="entry name" value="TFIIE"/>
    <property type="match status" value="1"/>
</dbReference>
<evidence type="ECO:0000256" key="1">
    <source>
        <dbReference type="ARBA" id="ARBA00023015"/>
    </source>
</evidence>
<gene>
    <name evidence="5" type="ORF">BDY21DRAFT_347663</name>
</gene>